<evidence type="ECO:0000313" key="1">
    <source>
        <dbReference type="EMBL" id="KAK5819737.1"/>
    </source>
</evidence>
<accession>A0ABR0PEU8</accession>
<dbReference type="Proteomes" id="UP001358586">
    <property type="component" value="Chromosome 7"/>
</dbReference>
<evidence type="ECO:0008006" key="3">
    <source>
        <dbReference type="Google" id="ProtNLM"/>
    </source>
</evidence>
<keyword evidence="2" id="KW-1185">Reference proteome</keyword>
<dbReference type="EMBL" id="JARKNE010000007">
    <property type="protein sequence ID" value="KAK5819737.1"/>
    <property type="molecule type" value="Genomic_DNA"/>
</dbReference>
<reference evidence="1 2" key="1">
    <citation type="submission" date="2023-03" db="EMBL/GenBank/DDBJ databases">
        <title>WGS of Gossypium arboreum.</title>
        <authorList>
            <person name="Yu D."/>
        </authorList>
    </citation>
    <scope>NUCLEOTIDE SEQUENCE [LARGE SCALE GENOMIC DNA]</scope>
    <source>
        <tissue evidence="1">Leaf</tissue>
    </source>
</reference>
<protein>
    <recommendedName>
        <fullName evidence="3">MADF domain-containing protein</fullName>
    </recommendedName>
</protein>
<comment type="caution">
    <text evidence="1">The sequence shown here is derived from an EMBL/GenBank/DDBJ whole genome shotgun (WGS) entry which is preliminary data.</text>
</comment>
<dbReference type="PANTHER" id="PTHR35317:SF27">
    <property type="entry name" value="RETROVIRUS-RELATED POL POLYPROTEIN FROM TRANSPOSON TNT 1-94"/>
    <property type="match status" value="1"/>
</dbReference>
<dbReference type="PANTHER" id="PTHR35317">
    <property type="entry name" value="OS04G0629600 PROTEIN"/>
    <property type="match status" value="1"/>
</dbReference>
<sequence length="73" mass="8780">METQKLKSLKVKSYLFQAINRLIFEMILYKDMKKHIWDSMKKKYQGNAREKRALLQTLQGGFKTLRMKPKETV</sequence>
<evidence type="ECO:0000313" key="2">
    <source>
        <dbReference type="Proteomes" id="UP001358586"/>
    </source>
</evidence>
<organism evidence="1 2">
    <name type="scientific">Gossypium arboreum</name>
    <name type="common">Tree cotton</name>
    <name type="synonym">Gossypium nanking</name>
    <dbReference type="NCBI Taxonomy" id="29729"/>
    <lineage>
        <taxon>Eukaryota</taxon>
        <taxon>Viridiplantae</taxon>
        <taxon>Streptophyta</taxon>
        <taxon>Embryophyta</taxon>
        <taxon>Tracheophyta</taxon>
        <taxon>Spermatophyta</taxon>
        <taxon>Magnoliopsida</taxon>
        <taxon>eudicotyledons</taxon>
        <taxon>Gunneridae</taxon>
        <taxon>Pentapetalae</taxon>
        <taxon>rosids</taxon>
        <taxon>malvids</taxon>
        <taxon>Malvales</taxon>
        <taxon>Malvaceae</taxon>
        <taxon>Malvoideae</taxon>
        <taxon>Gossypium</taxon>
    </lineage>
</organism>
<proteinExistence type="predicted"/>
<name>A0ABR0PEU8_GOSAR</name>
<gene>
    <name evidence="1" type="ORF">PVK06_024760</name>
</gene>